<dbReference type="Proteomes" id="UP001383192">
    <property type="component" value="Unassembled WGS sequence"/>
</dbReference>
<sequence>MVSNSELRAHAIYYLNGVEEAAGSSQMSAQRIYIISHPRSRCNLLFRLLSSHPSVAATPPFQFLLACSSGPEYQGPERSPQVNDGNTSEQTYQEAFDLLRGSVEDIEVAGKIPLAMEHPQYIVPHDNVDTGAKFPSPRNRTGPVEPPVITFNGTTDTKTNPTCLPDAFLSNFTPIITIRHPARVLPSYIRATFKSKMASEFTSLDEEGKALFLHKFEKAARFRWDRIIFDSLAGKGKVRIVVDGDKLARDPKGQMKVLCDALGIDSRDGNIKFTWGNEDGRKGGDHGWMSEDLKEAFFGSLRKSTGVVEDKRLDDPVDVAKERFQWAEEWGEELASYMEDMVQGAVEDYEYLRQFAI</sequence>
<dbReference type="InterPro" id="IPR053226">
    <property type="entry name" value="Pyrrolopyrazine_biosynth_F"/>
</dbReference>
<comment type="caution">
    <text evidence="1">The sequence shown here is derived from an EMBL/GenBank/DDBJ whole genome shotgun (WGS) entry which is preliminary data.</text>
</comment>
<dbReference type="Gene3D" id="3.40.50.300">
    <property type="entry name" value="P-loop containing nucleotide triphosphate hydrolases"/>
    <property type="match status" value="1"/>
</dbReference>
<dbReference type="PANTHER" id="PTHR48419">
    <property type="entry name" value="SULFOTRANSFERASE DOMAIN-CONTAINING PROTEIN"/>
    <property type="match status" value="1"/>
</dbReference>
<evidence type="ECO:0000313" key="2">
    <source>
        <dbReference type="Proteomes" id="UP001383192"/>
    </source>
</evidence>
<reference evidence="1 2" key="1">
    <citation type="submission" date="2024-01" db="EMBL/GenBank/DDBJ databases">
        <title>A draft genome for a cacao thread blight-causing isolate of Paramarasmius palmivorus.</title>
        <authorList>
            <person name="Baruah I.K."/>
            <person name="Bukari Y."/>
            <person name="Amoako-Attah I."/>
            <person name="Meinhardt L.W."/>
            <person name="Bailey B.A."/>
            <person name="Cohen S.P."/>
        </authorList>
    </citation>
    <scope>NUCLEOTIDE SEQUENCE [LARGE SCALE GENOMIC DNA]</scope>
    <source>
        <strain evidence="1 2">GH-12</strain>
    </source>
</reference>
<proteinExistence type="predicted"/>
<evidence type="ECO:0000313" key="1">
    <source>
        <dbReference type="EMBL" id="KAK7053204.1"/>
    </source>
</evidence>
<dbReference type="InterPro" id="IPR027417">
    <property type="entry name" value="P-loop_NTPase"/>
</dbReference>
<evidence type="ECO:0008006" key="3">
    <source>
        <dbReference type="Google" id="ProtNLM"/>
    </source>
</evidence>
<gene>
    <name evidence="1" type="ORF">VNI00_003823</name>
</gene>
<dbReference type="SUPFAM" id="SSF52540">
    <property type="entry name" value="P-loop containing nucleoside triphosphate hydrolases"/>
    <property type="match status" value="1"/>
</dbReference>
<name>A0AAW0DLC3_9AGAR</name>
<protein>
    <recommendedName>
        <fullName evidence="3">P-loop containing nucleoside triphosphate hydrolase protein</fullName>
    </recommendedName>
</protein>
<accession>A0AAW0DLC3</accession>
<organism evidence="1 2">
    <name type="scientific">Paramarasmius palmivorus</name>
    <dbReference type="NCBI Taxonomy" id="297713"/>
    <lineage>
        <taxon>Eukaryota</taxon>
        <taxon>Fungi</taxon>
        <taxon>Dikarya</taxon>
        <taxon>Basidiomycota</taxon>
        <taxon>Agaricomycotina</taxon>
        <taxon>Agaricomycetes</taxon>
        <taxon>Agaricomycetidae</taxon>
        <taxon>Agaricales</taxon>
        <taxon>Marasmiineae</taxon>
        <taxon>Marasmiaceae</taxon>
        <taxon>Paramarasmius</taxon>
    </lineage>
</organism>
<dbReference type="EMBL" id="JAYKXP010000010">
    <property type="protein sequence ID" value="KAK7053204.1"/>
    <property type="molecule type" value="Genomic_DNA"/>
</dbReference>
<dbReference type="AlphaFoldDB" id="A0AAW0DLC3"/>
<dbReference type="PANTHER" id="PTHR48419:SF1">
    <property type="entry name" value="SULFOTRANSFERASE DOMAIN-CONTAINING PROTEIN"/>
    <property type="match status" value="1"/>
</dbReference>
<keyword evidence="2" id="KW-1185">Reference proteome</keyword>